<dbReference type="EMBL" id="VULZ01000004">
    <property type="protein sequence ID" value="MSS14465.1"/>
    <property type="molecule type" value="Genomic_DNA"/>
</dbReference>
<comment type="caution">
    <text evidence="2">The sequence shown here is derived from an EMBL/GenBank/DDBJ whole genome shotgun (WGS) entry which is preliminary data.</text>
</comment>
<dbReference type="SUPFAM" id="SSF51445">
    <property type="entry name" value="(Trans)glycosidases"/>
    <property type="match status" value="1"/>
</dbReference>
<dbReference type="InterPro" id="IPR006047">
    <property type="entry name" value="GH13_cat_dom"/>
</dbReference>
<organism evidence="2 3">
    <name type="scientific">Porcincola intestinalis</name>
    <dbReference type="NCBI Taxonomy" id="2606632"/>
    <lineage>
        <taxon>Bacteria</taxon>
        <taxon>Bacillati</taxon>
        <taxon>Bacillota</taxon>
        <taxon>Clostridia</taxon>
        <taxon>Lachnospirales</taxon>
        <taxon>Lachnospiraceae</taxon>
        <taxon>Porcincola</taxon>
    </lineage>
</organism>
<dbReference type="SMART" id="SM00642">
    <property type="entry name" value="Aamy"/>
    <property type="match status" value="1"/>
</dbReference>
<dbReference type="Proteomes" id="UP000481852">
    <property type="component" value="Unassembled WGS sequence"/>
</dbReference>
<protein>
    <submittedName>
        <fullName evidence="2">Alpha-amylase</fullName>
    </submittedName>
</protein>
<evidence type="ECO:0000259" key="1">
    <source>
        <dbReference type="SMART" id="SM00642"/>
    </source>
</evidence>
<dbReference type="PANTHER" id="PTHR47786">
    <property type="entry name" value="ALPHA-1,4-GLUCAN:MALTOSE-1-PHOSPHATE MALTOSYLTRANSFERASE"/>
    <property type="match status" value="1"/>
</dbReference>
<evidence type="ECO:0000313" key="3">
    <source>
        <dbReference type="Proteomes" id="UP000481852"/>
    </source>
</evidence>
<dbReference type="InterPro" id="IPR017853">
    <property type="entry name" value="GH"/>
</dbReference>
<sequence>MAQDTDKSLRQQVIYQIFTRNYRSGKLKDVERDLDRIRDLGVDIIYLLPVQPSGVLHRKGSMGSPYAISDYRAVDPAIGTMQDFVELTESAHRKGLKVMLDVVYNHTSPDSILAKSHPEWFFHKADGSLGNRIGDWWDVVDLDYESSEALWDYQIETLKMWAKYVDGFRCDVAPMVPLAFWKRARTEVEQVRPGCIWLAEAVEPEMVIANRKAGVPTSSDSELYQAFDICYDYDTYNWQKAAQTGCMFLPGGAVRVSGERAGFLKEYLNRVNLQEGILPENYVKLRCLENHDRPRAAELVPDERALRNWTAWQYFEKGTAMVYAGQEFEVTHHPTLFDRDPVDFETGKDLSPLMRKLRAIRQQDLFADSSFEAEEVAGDVIFAVRERRGNGSPAGEAAEKASMPGDCRDRIVGLFSTLGSAKAVQVDLPDGTYTDLISGRSVDVFEHTVRLTGEPVIFFC</sequence>
<dbReference type="Pfam" id="PF00128">
    <property type="entry name" value="Alpha-amylase"/>
    <property type="match status" value="1"/>
</dbReference>
<feature type="domain" description="Glycosyl hydrolase family 13 catalytic" evidence="1">
    <location>
        <begin position="12"/>
        <end position="361"/>
    </location>
</feature>
<keyword evidence="3" id="KW-1185">Reference proteome</keyword>
<gene>
    <name evidence="2" type="ORF">FYJ35_05315</name>
</gene>
<proteinExistence type="predicted"/>
<dbReference type="RefSeq" id="WP_154524282.1">
    <property type="nucleotide sequence ID" value="NZ_VULZ01000004.1"/>
</dbReference>
<dbReference type="Gene3D" id="3.20.20.80">
    <property type="entry name" value="Glycosidases"/>
    <property type="match status" value="1"/>
</dbReference>
<dbReference type="Pfam" id="PF18612">
    <property type="entry name" value="Bac_A_amyl_C"/>
    <property type="match status" value="1"/>
</dbReference>
<dbReference type="PANTHER" id="PTHR47786:SF2">
    <property type="entry name" value="GLYCOSYL HYDROLASE FAMILY 13 CATALYTIC DOMAIN-CONTAINING PROTEIN"/>
    <property type="match status" value="1"/>
</dbReference>
<name>A0A6L5X4C2_9FIRM</name>
<dbReference type="InterPro" id="IPR041331">
    <property type="entry name" value="Bac_A_amyl_C"/>
</dbReference>
<evidence type="ECO:0000313" key="2">
    <source>
        <dbReference type="EMBL" id="MSS14465.1"/>
    </source>
</evidence>
<accession>A0A6L5X4C2</accession>
<dbReference type="AlphaFoldDB" id="A0A6L5X4C2"/>
<dbReference type="CDD" id="cd11313">
    <property type="entry name" value="AmyAc_arch_bac_AmyA"/>
    <property type="match status" value="1"/>
</dbReference>
<reference evidence="2 3" key="1">
    <citation type="submission" date="2019-08" db="EMBL/GenBank/DDBJ databases">
        <title>In-depth cultivation of the pig gut microbiome towards novel bacterial diversity and tailored functional studies.</title>
        <authorList>
            <person name="Wylensek D."/>
            <person name="Hitch T.C.A."/>
            <person name="Clavel T."/>
        </authorList>
    </citation>
    <scope>NUCLEOTIDE SEQUENCE [LARGE SCALE GENOMIC DNA]</scope>
    <source>
        <strain evidence="2 3">Oil+RF-744-WCA-WT-11</strain>
    </source>
</reference>
<dbReference type="GO" id="GO:0005975">
    <property type="term" value="P:carbohydrate metabolic process"/>
    <property type="evidence" value="ECO:0007669"/>
    <property type="project" value="InterPro"/>
</dbReference>